<keyword evidence="1" id="KW-0472">Membrane</keyword>
<dbReference type="Proteomes" id="UP000253226">
    <property type="component" value="Unassembled WGS sequence"/>
</dbReference>
<accession>A0A367W8P3</accession>
<comment type="caution">
    <text evidence="3">The sequence shown here is derived from an EMBL/GenBank/DDBJ whole genome shotgun (WGS) entry which is preliminary data.</text>
</comment>
<feature type="transmembrane region" description="Helical" evidence="1">
    <location>
        <begin position="31"/>
        <end position="55"/>
    </location>
</feature>
<evidence type="ECO:0000313" key="3">
    <source>
        <dbReference type="EMBL" id="RCK37816.1"/>
    </source>
</evidence>
<sequence length="195" mass="19015">MRRSSFVAFAMATLAATPALAHTGVGSASGFMAGFGHPIGGLDHLLAMIAVGVLASQQGGKSVWLLPLSFVGMMVVGGILGATGVALPFVEIGIVGSVIVLGAVIALGKHMPTAAAMALVGVFAVFHGHAHGTEMPVNAVGIEYGVGFAVATAALHAIGLGLGLSVKALAEKIAPTAVRASGGAIAAAGLFLLAA</sequence>
<feature type="transmembrane region" description="Helical" evidence="1">
    <location>
        <begin position="86"/>
        <end position="107"/>
    </location>
</feature>
<proteinExistence type="predicted"/>
<evidence type="ECO:0000256" key="2">
    <source>
        <dbReference type="SAM" id="SignalP"/>
    </source>
</evidence>
<reference evidence="3 4" key="1">
    <citation type="submission" date="2014-07" db="EMBL/GenBank/DDBJ databases">
        <title>Draft genome sequence of Thalassospira profundimaris 35.</title>
        <authorList>
            <person name="Lai Q."/>
            <person name="Shao Z."/>
        </authorList>
    </citation>
    <scope>NUCLEOTIDE SEQUENCE [LARGE SCALE GENOMIC DNA]</scope>
    <source>
        <strain evidence="3 4">35</strain>
    </source>
</reference>
<keyword evidence="1" id="KW-0812">Transmembrane</keyword>
<dbReference type="EMBL" id="JPWF01000004">
    <property type="protein sequence ID" value="RCK37816.1"/>
    <property type="molecule type" value="Genomic_DNA"/>
</dbReference>
<dbReference type="InterPro" id="IPR007038">
    <property type="entry name" value="HupE_UreJ"/>
</dbReference>
<dbReference type="OrthoDB" id="9808192at2"/>
<dbReference type="PIRSF" id="PIRSF016919">
    <property type="entry name" value="HupE_UreJ"/>
    <property type="match status" value="1"/>
</dbReference>
<dbReference type="AlphaFoldDB" id="A0A367W8P3"/>
<keyword evidence="1" id="KW-1133">Transmembrane helix</keyword>
<dbReference type="RefSeq" id="WP_114101626.1">
    <property type="nucleotide sequence ID" value="NZ_JPWF01000004.1"/>
</dbReference>
<protein>
    <submittedName>
        <fullName evidence="3">Urease accessory protein</fullName>
    </submittedName>
</protein>
<feature type="transmembrane region" description="Helical" evidence="1">
    <location>
        <begin position="144"/>
        <end position="164"/>
    </location>
</feature>
<feature type="transmembrane region" description="Helical" evidence="1">
    <location>
        <begin position="62"/>
        <end position="80"/>
    </location>
</feature>
<keyword evidence="2" id="KW-0732">Signal</keyword>
<organism evidence="3 4">
    <name type="scientific">Thalassospira profundimaris</name>
    <dbReference type="NCBI Taxonomy" id="502049"/>
    <lineage>
        <taxon>Bacteria</taxon>
        <taxon>Pseudomonadati</taxon>
        <taxon>Pseudomonadota</taxon>
        <taxon>Alphaproteobacteria</taxon>
        <taxon>Rhodospirillales</taxon>
        <taxon>Thalassospiraceae</taxon>
        <taxon>Thalassospira</taxon>
    </lineage>
</organism>
<feature type="chain" id="PRO_5016993788" evidence="2">
    <location>
        <begin position="22"/>
        <end position="195"/>
    </location>
</feature>
<evidence type="ECO:0000313" key="4">
    <source>
        <dbReference type="Proteomes" id="UP000253226"/>
    </source>
</evidence>
<feature type="transmembrane region" description="Helical" evidence="1">
    <location>
        <begin position="114"/>
        <end position="132"/>
    </location>
</feature>
<name>A0A367W8P3_9PROT</name>
<evidence type="ECO:0000256" key="1">
    <source>
        <dbReference type="SAM" id="Phobius"/>
    </source>
</evidence>
<dbReference type="Pfam" id="PF04955">
    <property type="entry name" value="HupE_UreJ"/>
    <property type="match status" value="1"/>
</dbReference>
<feature type="transmembrane region" description="Helical" evidence="1">
    <location>
        <begin position="176"/>
        <end position="194"/>
    </location>
</feature>
<gene>
    <name evidence="3" type="ORF">TH19_07190</name>
</gene>
<feature type="signal peptide" evidence="2">
    <location>
        <begin position="1"/>
        <end position="21"/>
    </location>
</feature>